<comment type="caution">
    <text evidence="1">The sequence shown here is derived from an EMBL/GenBank/DDBJ whole genome shotgun (WGS) entry which is preliminary data.</text>
</comment>
<dbReference type="EMBL" id="JXKD01000005">
    <property type="protein sequence ID" value="OJG11001.1"/>
    <property type="molecule type" value="Genomic_DNA"/>
</dbReference>
<dbReference type="AlphaFoldDB" id="A0A1L8QU18"/>
<dbReference type="Proteomes" id="UP000182149">
    <property type="component" value="Unassembled WGS sequence"/>
</dbReference>
<dbReference type="PANTHER" id="PTHR30217:SF12">
    <property type="entry name" value="U32 FAMILY PEPTIDASE"/>
    <property type="match status" value="1"/>
</dbReference>
<keyword evidence="2" id="KW-1185">Reference proteome</keyword>
<dbReference type="GO" id="GO:0003824">
    <property type="term" value="F:catalytic activity"/>
    <property type="evidence" value="ECO:0007669"/>
    <property type="project" value="InterPro"/>
</dbReference>
<proteinExistence type="predicted"/>
<dbReference type="InterPro" id="IPR001539">
    <property type="entry name" value="Peptidase_U32"/>
</dbReference>
<evidence type="ECO:0000313" key="1">
    <source>
        <dbReference type="EMBL" id="OJG11001.1"/>
    </source>
</evidence>
<dbReference type="STRING" id="328396.RU93_GL001874"/>
<name>A0A1L8QU18_9ENTE</name>
<accession>A0A1L8QU18</accession>
<reference evidence="1 2" key="1">
    <citation type="submission" date="2014-12" db="EMBL/GenBank/DDBJ databases">
        <title>Draft genome sequences of 29 type strains of Enterococci.</title>
        <authorList>
            <person name="Zhong Z."/>
            <person name="Sun Z."/>
            <person name="Liu W."/>
            <person name="Zhang W."/>
            <person name="Zhang H."/>
        </authorList>
    </citation>
    <scope>NUCLEOTIDE SEQUENCE [LARGE SCALE GENOMIC DNA]</scope>
    <source>
        <strain evidence="1 2">DSM 17690</strain>
    </source>
</reference>
<gene>
    <name evidence="1" type="ORF">RU93_GL001874</name>
</gene>
<dbReference type="InterPro" id="IPR015813">
    <property type="entry name" value="Pyrv/PenolPyrv_kinase-like_dom"/>
</dbReference>
<dbReference type="PANTHER" id="PTHR30217">
    <property type="entry name" value="PEPTIDASE U32 FAMILY"/>
    <property type="match status" value="1"/>
</dbReference>
<evidence type="ECO:0000313" key="2">
    <source>
        <dbReference type="Proteomes" id="UP000182149"/>
    </source>
</evidence>
<sequence>MQGGDKEMIEIITTVESMAQAEALLPMVDTIYFGEETFALRLPHSFTREEQRHLVELAHQAGKQAMVAVNGLMHPEQMKQIPEYLGFLKEIGVDKITVGEPGTIFVMKKNHALQIPYVYAGETLVTSARQINFWAKKGAVGAILAREVPYEEMRVMAPQLTIPTEVLVYGGTCIHHSKRPLLQNYYNFTKQAAGKTREDGLLLSEPKKEETHYAIFEDTHGTHIYANNDLNLMMELKTLVDTGYQTWKLDGVLTPGESFVAIVQLFDQARHLIEEGRWTQALAQELNQQVAMHHPKNRGLDTGFYYIDPTKIK</sequence>
<dbReference type="InterPro" id="IPR051454">
    <property type="entry name" value="RNA/ubiquinone_mod_enzymes"/>
</dbReference>
<dbReference type="Pfam" id="PF01136">
    <property type="entry name" value="Peptidase_U32"/>
    <property type="match status" value="1"/>
</dbReference>
<protein>
    <submittedName>
        <fullName evidence="1">Peptidase family U32</fullName>
    </submittedName>
</protein>
<dbReference type="SUPFAM" id="SSF51621">
    <property type="entry name" value="Phosphoenolpyruvate/pyruvate domain"/>
    <property type="match status" value="1"/>
</dbReference>
<organism evidence="1 2">
    <name type="scientific">Enterococcus aquimarinus</name>
    <dbReference type="NCBI Taxonomy" id="328396"/>
    <lineage>
        <taxon>Bacteria</taxon>
        <taxon>Bacillati</taxon>
        <taxon>Bacillota</taxon>
        <taxon>Bacilli</taxon>
        <taxon>Lactobacillales</taxon>
        <taxon>Enterococcaceae</taxon>
        <taxon>Enterococcus</taxon>
    </lineage>
</organism>